<gene>
    <name evidence="3" type="ORF">E6O75_ATG04695</name>
</gene>
<organism evidence="3 4">
    <name type="scientific">Venturia nashicola</name>
    <dbReference type="NCBI Taxonomy" id="86259"/>
    <lineage>
        <taxon>Eukaryota</taxon>
        <taxon>Fungi</taxon>
        <taxon>Dikarya</taxon>
        <taxon>Ascomycota</taxon>
        <taxon>Pezizomycotina</taxon>
        <taxon>Dothideomycetes</taxon>
        <taxon>Pleosporomycetidae</taxon>
        <taxon>Venturiales</taxon>
        <taxon>Venturiaceae</taxon>
        <taxon>Venturia</taxon>
    </lineage>
</organism>
<evidence type="ECO:0000313" key="4">
    <source>
        <dbReference type="Proteomes" id="UP000298493"/>
    </source>
</evidence>
<evidence type="ECO:0000256" key="1">
    <source>
        <dbReference type="SAM" id="MobiDB-lite"/>
    </source>
</evidence>
<reference evidence="3 4" key="1">
    <citation type="submission" date="2019-04" db="EMBL/GenBank/DDBJ databases">
        <title>High contiguity whole genome sequence and gene annotation resource for two Venturia nashicola isolates.</title>
        <authorList>
            <person name="Prokchorchik M."/>
            <person name="Won K."/>
            <person name="Lee Y."/>
            <person name="Choi E.D."/>
            <person name="Segonzac C."/>
            <person name="Sohn K.H."/>
        </authorList>
    </citation>
    <scope>NUCLEOTIDE SEQUENCE [LARGE SCALE GENOMIC DNA]</scope>
    <source>
        <strain evidence="3 4">PRI2</strain>
    </source>
</reference>
<evidence type="ECO:0000313" key="3">
    <source>
        <dbReference type="EMBL" id="TID21300.1"/>
    </source>
</evidence>
<sequence>MQNKSMVEPLTTMTGRGREECKGPRPCNWSADQFHTASSRTILVPNTHVTRLRANINNNVNLSFATPPPPQTMAPPRAGPPLARKATIKTQEVEEDDTLVHKAFREQKAPDVTFRFPHGFDAFKTAWDAEKFDAISKASGCKLTPEAVGDTMGVKLYGNRSQCADAASQLRAWSFARDKAVRKKTFGLPNVHSYNPTKDDSTLRKAATIDRGKKFLGDPDAMALEGKKFKYAITLEYKLCEWMVDDKILGVYMEALDPIRIESQCHIVYMNKLPIPDTENGDKNGFRLGEGFFLCGNDRQLIDLAVQRLMNVDMQINARKIDAPQLFLVKPLTLPLNRNAHAIERKKYLRPQLFGHKVYSDIDEKNFQSMHLRDVSGNRSDSISIQKANVRSIKDLDTGAILMGSRHTTSLNIQYIDMWLTAMLERLHCWKGYLEMRVSVGTCAFKTFPTAQRYSLDEFEHMVEERNSDAASNGLEAYMTTELGDCQTESALLERFLGSGHNLISQDHVPDCAVFPKCTAIFNMKSPWNPADILRLRAVFKENGFGEFLLANHHWEVLEGDKDDAKQMIDIKLVDLKHSHTSNGISVVAGTFVTEAQKAKFPGWSLYDRFLKKISVISENAKSNVKDGLLFDFEESNGRGGVHLLSLEQRKSYFFEIAKGPGGGYHVELFSFQMPGLRNNTLFPQNEQRWGVQLWHPSWDTLFYDQQHLKIGMRANWEPAEWQFFPPAGKHIHDWQDVEGTEFEVGSGYRNMLDAVNVVEKIILGDVTPDPPVATEQPETEKKTRQPKQRRHVARSIAETRAIPTGNMFDLVGLEIAPVDRSTLTGAALDLADVFM</sequence>
<accession>A0A4Z1P0N2</accession>
<proteinExistence type="predicted"/>
<comment type="caution">
    <text evidence="3">The sequence shown here is derived from an EMBL/GenBank/DDBJ whole genome shotgun (WGS) entry which is preliminary data.</text>
</comment>
<name>A0A4Z1P0N2_9PEZI</name>
<dbReference type="InterPro" id="IPR057227">
    <property type="entry name" value="DUF7905"/>
</dbReference>
<feature type="compositionally biased region" description="Basic residues" evidence="1">
    <location>
        <begin position="785"/>
        <end position="794"/>
    </location>
</feature>
<dbReference type="Pfam" id="PF25482">
    <property type="entry name" value="DUF7905"/>
    <property type="match status" value="1"/>
</dbReference>
<dbReference type="STRING" id="86259.A0A4Z1P0N2"/>
<keyword evidence="4" id="KW-1185">Reference proteome</keyword>
<protein>
    <recommendedName>
        <fullName evidence="2">DUF7905 domain-containing protein</fullName>
    </recommendedName>
</protein>
<dbReference type="EMBL" id="SNSC02000009">
    <property type="protein sequence ID" value="TID21300.1"/>
    <property type="molecule type" value="Genomic_DNA"/>
</dbReference>
<feature type="region of interest" description="Disordered" evidence="1">
    <location>
        <begin position="767"/>
        <end position="794"/>
    </location>
</feature>
<dbReference type="Proteomes" id="UP000298493">
    <property type="component" value="Unassembled WGS sequence"/>
</dbReference>
<feature type="domain" description="DUF7905" evidence="2">
    <location>
        <begin position="406"/>
        <end position="727"/>
    </location>
</feature>
<dbReference type="AlphaFoldDB" id="A0A4Z1P0N2"/>
<evidence type="ECO:0000259" key="2">
    <source>
        <dbReference type="Pfam" id="PF25482"/>
    </source>
</evidence>